<feature type="compositionally biased region" description="Basic and acidic residues" evidence="6">
    <location>
        <begin position="610"/>
        <end position="646"/>
    </location>
</feature>
<evidence type="ECO:0000256" key="6">
    <source>
        <dbReference type="SAM" id="MobiDB-lite"/>
    </source>
</evidence>
<dbReference type="InterPro" id="IPR028255">
    <property type="entry name" value="CENP-T"/>
</dbReference>
<dbReference type="GO" id="GO:0003677">
    <property type="term" value="F:DNA binding"/>
    <property type="evidence" value="ECO:0007669"/>
    <property type="project" value="InterPro"/>
</dbReference>
<feature type="compositionally biased region" description="Basic residues" evidence="6">
    <location>
        <begin position="809"/>
        <end position="819"/>
    </location>
</feature>
<evidence type="ECO:0000313" key="8">
    <source>
        <dbReference type="Ensembl" id="ENSGWIP00000005158.1"/>
    </source>
</evidence>
<feature type="compositionally biased region" description="Acidic residues" evidence="6">
    <location>
        <begin position="532"/>
        <end position="551"/>
    </location>
</feature>
<dbReference type="OrthoDB" id="10071681at2759"/>
<feature type="compositionally biased region" description="Low complexity" evidence="6">
    <location>
        <begin position="453"/>
        <end position="468"/>
    </location>
</feature>
<dbReference type="Gene3D" id="1.10.20.10">
    <property type="entry name" value="Histone, subunit A"/>
    <property type="match status" value="1"/>
</dbReference>
<feature type="region of interest" description="Disordered" evidence="6">
    <location>
        <begin position="786"/>
        <end position="819"/>
    </location>
</feature>
<dbReference type="Ensembl" id="ENSGWIT00000005523.1">
    <property type="protein sequence ID" value="ENSGWIP00000005158.1"/>
    <property type="gene ID" value="ENSGWIG00000002734.1"/>
</dbReference>
<dbReference type="GO" id="GO:0000776">
    <property type="term" value="C:kinetochore"/>
    <property type="evidence" value="ECO:0007669"/>
    <property type="project" value="InterPro"/>
</dbReference>
<dbReference type="Pfam" id="PF15511">
    <property type="entry name" value="CENP-T_C"/>
    <property type="match status" value="1"/>
</dbReference>
<dbReference type="GO" id="GO:0000278">
    <property type="term" value="P:mitotic cell cycle"/>
    <property type="evidence" value="ECO:0007669"/>
    <property type="project" value="TreeGrafter"/>
</dbReference>
<dbReference type="PANTHER" id="PTHR46904">
    <property type="entry name" value="CENTROMERE PROTEIN T"/>
    <property type="match status" value="1"/>
</dbReference>
<proteinExistence type="inferred from homology"/>
<feature type="compositionally biased region" description="Basic and acidic residues" evidence="6">
    <location>
        <begin position="707"/>
        <end position="720"/>
    </location>
</feature>
<dbReference type="GO" id="GO:0005634">
    <property type="term" value="C:nucleus"/>
    <property type="evidence" value="ECO:0007669"/>
    <property type="project" value="UniProtKB-SubCell"/>
</dbReference>
<dbReference type="InterPro" id="IPR035425">
    <property type="entry name" value="CENP-T/H4_C"/>
</dbReference>
<dbReference type="SUPFAM" id="SSF47113">
    <property type="entry name" value="Histone-fold"/>
    <property type="match status" value="1"/>
</dbReference>
<comment type="similarity">
    <text evidence="3">Belongs to the CENP-T/CNN1 family.</text>
</comment>
<feature type="compositionally biased region" description="Acidic residues" evidence="6">
    <location>
        <begin position="437"/>
        <end position="452"/>
    </location>
</feature>
<feature type="compositionally biased region" description="Acidic residues" evidence="6">
    <location>
        <begin position="386"/>
        <end position="400"/>
    </location>
</feature>
<comment type="subcellular location">
    <subcellularLocation>
        <location evidence="2">Chromosome</location>
    </subcellularLocation>
    <subcellularLocation>
        <location evidence="1">Nucleus</location>
    </subcellularLocation>
</comment>
<name>A0A8C5DCQ9_GOUWI</name>
<dbReference type="GeneID" id="114481614"/>
<dbReference type="AlphaFoldDB" id="A0A8C5DCQ9"/>
<feature type="domain" description="CENP-T/Histone H4 histone fold" evidence="7">
    <location>
        <begin position="826"/>
        <end position="914"/>
    </location>
</feature>
<evidence type="ECO:0000256" key="5">
    <source>
        <dbReference type="ARBA" id="ARBA00023242"/>
    </source>
</evidence>
<feature type="compositionally biased region" description="Acidic residues" evidence="6">
    <location>
        <begin position="469"/>
        <end position="524"/>
    </location>
</feature>
<keyword evidence="5" id="KW-0539">Nucleus</keyword>
<feature type="compositionally biased region" description="Polar residues" evidence="6">
    <location>
        <begin position="788"/>
        <end position="804"/>
    </location>
</feature>
<feature type="compositionally biased region" description="Basic and acidic residues" evidence="6">
    <location>
        <begin position="188"/>
        <end position="200"/>
    </location>
</feature>
<reference evidence="8" key="1">
    <citation type="submission" date="2020-06" db="EMBL/GenBank/DDBJ databases">
        <authorList>
            <consortium name="Wellcome Sanger Institute Data Sharing"/>
        </authorList>
    </citation>
    <scope>NUCLEOTIDE SEQUENCE [LARGE SCALE GENOMIC DNA]</scope>
</reference>
<accession>A0A8C5DCQ9</accession>
<dbReference type="GO" id="GO:0007059">
    <property type="term" value="P:chromosome segregation"/>
    <property type="evidence" value="ECO:0007669"/>
    <property type="project" value="TreeGrafter"/>
</dbReference>
<gene>
    <name evidence="8" type="primary">cenpt</name>
</gene>
<evidence type="ECO:0000256" key="2">
    <source>
        <dbReference type="ARBA" id="ARBA00004286"/>
    </source>
</evidence>
<evidence type="ECO:0000256" key="3">
    <source>
        <dbReference type="ARBA" id="ARBA00010137"/>
    </source>
</evidence>
<evidence type="ECO:0000313" key="9">
    <source>
        <dbReference type="Proteomes" id="UP000694680"/>
    </source>
</evidence>
<dbReference type="GO" id="GO:0046982">
    <property type="term" value="F:protein heterodimerization activity"/>
    <property type="evidence" value="ECO:0007669"/>
    <property type="project" value="InterPro"/>
</dbReference>
<evidence type="ECO:0000256" key="1">
    <source>
        <dbReference type="ARBA" id="ARBA00004123"/>
    </source>
</evidence>
<organism evidence="8 9">
    <name type="scientific">Gouania willdenowi</name>
    <name type="common">Blunt-snouted clingfish</name>
    <name type="synonym">Lepadogaster willdenowi</name>
    <dbReference type="NCBI Taxonomy" id="441366"/>
    <lineage>
        <taxon>Eukaryota</taxon>
        <taxon>Metazoa</taxon>
        <taxon>Chordata</taxon>
        <taxon>Craniata</taxon>
        <taxon>Vertebrata</taxon>
        <taxon>Euteleostomi</taxon>
        <taxon>Actinopterygii</taxon>
        <taxon>Neopterygii</taxon>
        <taxon>Teleostei</taxon>
        <taxon>Neoteleostei</taxon>
        <taxon>Acanthomorphata</taxon>
        <taxon>Ovalentaria</taxon>
        <taxon>Blenniimorphae</taxon>
        <taxon>Blenniiformes</taxon>
        <taxon>Gobiesocoidei</taxon>
        <taxon>Gobiesocidae</taxon>
        <taxon>Gobiesocinae</taxon>
        <taxon>Gouania</taxon>
    </lineage>
</organism>
<dbReference type="CDD" id="cd22920">
    <property type="entry name" value="HFD_CENP-T"/>
    <property type="match status" value="1"/>
</dbReference>
<dbReference type="PANTHER" id="PTHR46904:SF1">
    <property type="entry name" value="CENTROMERE PROTEIN T"/>
    <property type="match status" value="1"/>
</dbReference>
<dbReference type="InterPro" id="IPR009072">
    <property type="entry name" value="Histone-fold"/>
</dbReference>
<sequence>MDNTEDLSARFILGQILSTEIPRTPMIPSGSTQAPSSSGTRRSSRISGRDAGAQTPTDIVRHSMRRRISQSITQKSQPAPRRTAPFVRRKPRSSASMLFDDEQSPRILLKNILMTENVKSPLVHEKTPSGEPEPPLASSSTTNTHHSIELSDLDLSDLTVGNVISTAKGLNRKRPRRSLNVTAFEKRLRGADAEAEERSNEASSDISSLSLSSSTSLSLKTPFVDVGTERKGLQRKVSQRRKITEEEFGAAVDKQQITGGTRFLPGKQDLSDTTHCEGFTLGLSKLSEPDVTTDILHCNTALYPQPDAITSDLSVMATQDKLTVAASQIQKDLEEREESMRESEEELNKVQSQAEEEGDVPDDVSQRENEAVSRSEEEVIVSGINAEEEEGTADSEAQENIEAEVVVFDFQEEVVESESQEEVVVFESQEEVVVFESQEEVFESDSQEEVVESESQQEVVESESQQEVVESESQEEVVESESQEEVVESESQEEVVESESQEEVVESESQEEVVESESQEEVVESESQAEVVESESQEEVVESESQEEVVESESQAEVVESESQEEVVESESQEEVVESESQEEAVAASDSDEDEDASQTSNKESSSFHPEPDHRADPESVADGEEHVDKAEHPSEDYPTDFKPRATMDSSSQFEEDGITSGSNKDDGKTERQRSERLDSNLELISRRSCQSEGALVVPIVQEEDLDKAREGLSEVKSKDLGSNLEMEGDENMVEPSNPEQSDASDTEDEEYPTEFSPEEEEDEEDISSKTPAFVRAKRNFFIPDPSDSPTVFKDNQASGTTQAVPAAKPKRARQVKKRSTARKALPKSYLMTVFRHFAKTKVASDVYPVLDEIMDKFFDRLADDLETYAAHAKRTTIDVEDVVLLLKRQGYVNDKVPVEVLIEKYLRMDQRRLLIPIATSGNVVIPKIRK</sequence>
<reference evidence="8" key="3">
    <citation type="submission" date="2025-09" db="UniProtKB">
        <authorList>
            <consortium name="Ensembl"/>
        </authorList>
    </citation>
    <scope>IDENTIFICATION</scope>
</reference>
<evidence type="ECO:0000256" key="4">
    <source>
        <dbReference type="ARBA" id="ARBA00022454"/>
    </source>
</evidence>
<feature type="region of interest" description="Disordered" evidence="6">
    <location>
        <begin position="437"/>
        <end position="769"/>
    </location>
</feature>
<feature type="region of interest" description="Disordered" evidence="6">
    <location>
        <begin position="188"/>
        <end position="207"/>
    </location>
</feature>
<feature type="compositionally biased region" description="Acidic residues" evidence="6">
    <location>
        <begin position="559"/>
        <end position="583"/>
    </location>
</feature>
<evidence type="ECO:0000259" key="7">
    <source>
        <dbReference type="Pfam" id="PF15511"/>
    </source>
</evidence>
<feature type="compositionally biased region" description="Acidic residues" evidence="6">
    <location>
        <begin position="743"/>
        <end position="766"/>
    </location>
</feature>
<feature type="region of interest" description="Disordered" evidence="6">
    <location>
        <begin position="21"/>
        <end position="101"/>
    </location>
</feature>
<keyword evidence="9" id="KW-1185">Reference proteome</keyword>
<dbReference type="CTD" id="80152"/>
<feature type="region of interest" description="Disordered" evidence="6">
    <location>
        <begin position="123"/>
        <end position="145"/>
    </location>
</feature>
<feature type="compositionally biased region" description="Basic and acidic residues" evidence="6">
    <location>
        <begin position="331"/>
        <end position="348"/>
    </location>
</feature>
<feature type="compositionally biased region" description="Basic and acidic residues" evidence="6">
    <location>
        <begin position="664"/>
        <end position="680"/>
    </location>
</feature>
<feature type="compositionally biased region" description="Basic and acidic residues" evidence="6">
    <location>
        <begin position="364"/>
        <end position="377"/>
    </location>
</feature>
<dbReference type="GO" id="GO:0051382">
    <property type="term" value="P:kinetochore assembly"/>
    <property type="evidence" value="ECO:0007669"/>
    <property type="project" value="InterPro"/>
</dbReference>
<dbReference type="RefSeq" id="XP_028332372.1">
    <property type="nucleotide sequence ID" value="XM_028476571.1"/>
</dbReference>
<protein>
    <recommendedName>
        <fullName evidence="7">CENP-T/Histone H4 histone fold domain-containing protein</fullName>
    </recommendedName>
</protein>
<keyword evidence="4" id="KW-0158">Chromosome</keyword>
<feature type="region of interest" description="Disordered" evidence="6">
    <location>
        <begin position="331"/>
        <end position="400"/>
    </location>
</feature>
<reference evidence="8" key="2">
    <citation type="submission" date="2025-08" db="UniProtKB">
        <authorList>
            <consortium name="Ensembl"/>
        </authorList>
    </citation>
    <scope>IDENTIFICATION</scope>
</reference>
<dbReference type="Proteomes" id="UP000694680">
    <property type="component" value="Chromosome 19"/>
</dbReference>